<evidence type="ECO:0000313" key="4">
    <source>
        <dbReference type="Proteomes" id="UP000722125"/>
    </source>
</evidence>
<name>A0ABS5TXC8_9CELL</name>
<sequence length="242" mass="26630">MADAIFEDPLLARLYDPLDPDRSDLDAYRALVDELGAHRVLDLGCGTGTFATMLAADGLDVVGVDPATASLDVARGKPHASRVRWLDGDAGVLTEVDPVDLVVMTANVFQVFLDRDAALRTLVAVREVLRPSGRLVFETRDPRRRAWEAWTPEQSRTRTEVPGLGEVEAWVEVTAVEPPLVTFRWSHLVPGTGLVTSDSTLRFWTLDEVRGLVADAGLDVDEVRDAPDRPGLEHVVVCRRTR</sequence>
<dbReference type="SUPFAM" id="SSF53335">
    <property type="entry name" value="S-adenosyl-L-methionine-dependent methyltransferases"/>
    <property type="match status" value="1"/>
</dbReference>
<evidence type="ECO:0000259" key="2">
    <source>
        <dbReference type="Pfam" id="PF13649"/>
    </source>
</evidence>
<dbReference type="InterPro" id="IPR041698">
    <property type="entry name" value="Methyltransf_25"/>
</dbReference>
<dbReference type="PANTHER" id="PTHR43861">
    <property type="entry name" value="TRANS-ACONITATE 2-METHYLTRANSFERASE-RELATED"/>
    <property type="match status" value="1"/>
</dbReference>
<comment type="caution">
    <text evidence="3">The sequence shown here is derived from an EMBL/GenBank/DDBJ whole genome shotgun (WGS) entry which is preliminary data.</text>
</comment>
<evidence type="ECO:0000313" key="3">
    <source>
        <dbReference type="EMBL" id="MBT0993747.1"/>
    </source>
</evidence>
<dbReference type="EMBL" id="JAHBOH010000001">
    <property type="protein sequence ID" value="MBT0993747.1"/>
    <property type="molecule type" value="Genomic_DNA"/>
</dbReference>
<dbReference type="Pfam" id="PF13649">
    <property type="entry name" value="Methyltransf_25"/>
    <property type="match status" value="1"/>
</dbReference>
<dbReference type="CDD" id="cd02440">
    <property type="entry name" value="AdoMet_MTases"/>
    <property type="match status" value="1"/>
</dbReference>
<dbReference type="GO" id="GO:0008168">
    <property type="term" value="F:methyltransferase activity"/>
    <property type="evidence" value="ECO:0007669"/>
    <property type="project" value="UniProtKB-KW"/>
</dbReference>
<gene>
    <name evidence="3" type="ORF">KIN34_05540</name>
</gene>
<keyword evidence="3" id="KW-0969">Cilium</keyword>
<keyword evidence="3" id="KW-0966">Cell projection</keyword>
<dbReference type="Proteomes" id="UP000722125">
    <property type="component" value="Unassembled WGS sequence"/>
</dbReference>
<evidence type="ECO:0000256" key="1">
    <source>
        <dbReference type="ARBA" id="ARBA00022679"/>
    </source>
</evidence>
<proteinExistence type="predicted"/>
<dbReference type="GO" id="GO:0032259">
    <property type="term" value="P:methylation"/>
    <property type="evidence" value="ECO:0007669"/>
    <property type="project" value="UniProtKB-KW"/>
</dbReference>
<keyword evidence="3" id="KW-0489">Methyltransferase</keyword>
<dbReference type="RefSeq" id="WP_214347831.1">
    <property type="nucleotide sequence ID" value="NZ_JAHBOH010000001.1"/>
</dbReference>
<accession>A0ABS5TXC8</accession>
<keyword evidence="3" id="KW-0282">Flagellum</keyword>
<dbReference type="InterPro" id="IPR029063">
    <property type="entry name" value="SAM-dependent_MTases_sf"/>
</dbReference>
<keyword evidence="1" id="KW-0808">Transferase</keyword>
<keyword evidence="4" id="KW-1185">Reference proteome</keyword>
<feature type="domain" description="Methyltransferase" evidence="2">
    <location>
        <begin position="40"/>
        <end position="133"/>
    </location>
</feature>
<organism evidence="3 4">
    <name type="scientific">Cellulomonas fulva</name>
    <dbReference type="NCBI Taxonomy" id="2835530"/>
    <lineage>
        <taxon>Bacteria</taxon>
        <taxon>Bacillati</taxon>
        <taxon>Actinomycetota</taxon>
        <taxon>Actinomycetes</taxon>
        <taxon>Micrococcales</taxon>
        <taxon>Cellulomonadaceae</taxon>
        <taxon>Cellulomonas</taxon>
    </lineage>
</organism>
<protein>
    <submittedName>
        <fullName evidence="3">Methyltransferase domain-containing protein</fullName>
    </submittedName>
</protein>
<dbReference type="Gene3D" id="3.40.50.150">
    <property type="entry name" value="Vaccinia Virus protein VP39"/>
    <property type="match status" value="1"/>
</dbReference>
<reference evidence="3 4" key="1">
    <citation type="submission" date="2021-05" db="EMBL/GenBank/DDBJ databases">
        <title>Description of Cellulomonas sp. DKR-3 sp. nov.</title>
        <authorList>
            <person name="Dahal R.H."/>
            <person name="Chaudhary D.K."/>
        </authorList>
    </citation>
    <scope>NUCLEOTIDE SEQUENCE [LARGE SCALE GENOMIC DNA]</scope>
    <source>
        <strain evidence="3 4">DKR-3</strain>
    </source>
</reference>